<keyword evidence="2" id="KW-1185">Reference proteome</keyword>
<evidence type="ECO:0000313" key="2">
    <source>
        <dbReference type="Proteomes" id="UP001174909"/>
    </source>
</evidence>
<comment type="caution">
    <text evidence="1">The sequence shown here is derived from an EMBL/GenBank/DDBJ whole genome shotgun (WGS) entry which is preliminary data.</text>
</comment>
<accession>A0AA35SEA9</accession>
<dbReference type="Proteomes" id="UP001174909">
    <property type="component" value="Unassembled WGS sequence"/>
</dbReference>
<organism evidence="1 2">
    <name type="scientific">Geodia barretti</name>
    <name type="common">Barrett's horny sponge</name>
    <dbReference type="NCBI Taxonomy" id="519541"/>
    <lineage>
        <taxon>Eukaryota</taxon>
        <taxon>Metazoa</taxon>
        <taxon>Porifera</taxon>
        <taxon>Demospongiae</taxon>
        <taxon>Heteroscleromorpha</taxon>
        <taxon>Tetractinellida</taxon>
        <taxon>Astrophorina</taxon>
        <taxon>Geodiidae</taxon>
        <taxon>Geodia</taxon>
    </lineage>
</organism>
<protein>
    <submittedName>
        <fullName evidence="1">Uncharacterized protein</fullName>
    </submittedName>
</protein>
<reference evidence="1" key="1">
    <citation type="submission" date="2023-03" db="EMBL/GenBank/DDBJ databases">
        <authorList>
            <person name="Steffen K."/>
            <person name="Cardenas P."/>
        </authorList>
    </citation>
    <scope>NUCLEOTIDE SEQUENCE</scope>
</reference>
<gene>
    <name evidence="1" type="ORF">GBAR_LOCUS15999</name>
</gene>
<name>A0AA35SEA9_GEOBA</name>
<dbReference type="EMBL" id="CASHTH010002317">
    <property type="protein sequence ID" value="CAI8028079.1"/>
    <property type="molecule type" value="Genomic_DNA"/>
</dbReference>
<dbReference type="AlphaFoldDB" id="A0AA35SEA9"/>
<proteinExistence type="predicted"/>
<evidence type="ECO:0000313" key="1">
    <source>
        <dbReference type="EMBL" id="CAI8028079.1"/>
    </source>
</evidence>
<sequence length="83" mass="9455">MNYRFAQLLKRLTPEEEEEVETFTAAIVARRDSPEPPMQTDDISPEELIQLATDSGSFDWLDAPEEDIYSLADGKAVQWNIPL</sequence>